<reference evidence="1" key="1">
    <citation type="journal article" date="2015" name="Genome Announc.">
        <title>Complete Genome Sequence of Yersinia ruckeri Strain CSF007-82, Etiologic Agent of Red Mouth Disease in Salmonid Fish.</title>
        <authorList>
            <person name="Nelson M.C."/>
            <person name="LaPatra S.E."/>
            <person name="Welch T.J."/>
            <person name="Graf J."/>
        </authorList>
    </citation>
    <scope>NUCLEOTIDE SEQUENCE</scope>
    <source>
        <strain evidence="1">CSF007-82</strain>
    </source>
</reference>
<dbReference type="EMBL" id="LN681231">
    <property type="protein sequence ID" value="CEK27542.1"/>
    <property type="molecule type" value="Genomic_DNA"/>
</dbReference>
<sequence length="46" mass="5118">MVPFFLSLSAVALFRLFVWFHFNVFTKFSLAIGLPARNNGGINISG</sequence>
<proteinExistence type="predicted"/>
<accession>A0A0A8VCP5</accession>
<evidence type="ECO:0000313" key="1">
    <source>
        <dbReference type="EMBL" id="CEK27542.1"/>
    </source>
</evidence>
<protein>
    <submittedName>
        <fullName evidence="1">Uncharacterized protein</fullName>
    </submittedName>
</protein>
<gene>
    <name evidence="1" type="ORF">CSF007_8945</name>
</gene>
<dbReference type="AlphaFoldDB" id="A0A0A8VCP5"/>
<organism evidence="1">
    <name type="scientific">Yersinia ruckeri</name>
    <dbReference type="NCBI Taxonomy" id="29486"/>
    <lineage>
        <taxon>Bacteria</taxon>
        <taxon>Pseudomonadati</taxon>
        <taxon>Pseudomonadota</taxon>
        <taxon>Gammaproteobacteria</taxon>
        <taxon>Enterobacterales</taxon>
        <taxon>Yersiniaceae</taxon>
        <taxon>Yersinia</taxon>
    </lineage>
</organism>
<name>A0A0A8VCP5_YERRU</name>